<dbReference type="AlphaFoldDB" id="A0ABD5PAH3"/>
<evidence type="ECO:0000313" key="2">
    <source>
        <dbReference type="Proteomes" id="UP001595921"/>
    </source>
</evidence>
<gene>
    <name evidence="1" type="ORF">ACFO0N_07195</name>
</gene>
<accession>A0ABD5PAH3</accession>
<comment type="caution">
    <text evidence="1">The sequence shown here is derived from an EMBL/GenBank/DDBJ whole genome shotgun (WGS) entry which is preliminary data.</text>
</comment>
<name>A0ABD5PAH3_9EURY</name>
<evidence type="ECO:0000313" key="1">
    <source>
        <dbReference type="EMBL" id="MFC4357733.1"/>
    </source>
</evidence>
<reference evidence="1 2" key="1">
    <citation type="journal article" date="2019" name="Int. J. Syst. Evol. Microbiol.">
        <title>The Global Catalogue of Microorganisms (GCM) 10K type strain sequencing project: providing services to taxonomists for standard genome sequencing and annotation.</title>
        <authorList>
            <consortium name="The Broad Institute Genomics Platform"/>
            <consortium name="The Broad Institute Genome Sequencing Center for Infectious Disease"/>
            <person name="Wu L."/>
            <person name="Ma J."/>
        </authorList>
    </citation>
    <scope>NUCLEOTIDE SEQUENCE [LARGE SCALE GENOMIC DNA]</scope>
    <source>
        <strain evidence="1 2">CGMCC 1.12553</strain>
    </source>
</reference>
<keyword evidence="2" id="KW-1185">Reference proteome</keyword>
<dbReference type="RefSeq" id="WP_267621957.1">
    <property type="nucleotide sequence ID" value="NZ_JAODIW010000006.1"/>
</dbReference>
<dbReference type="Proteomes" id="UP001595921">
    <property type="component" value="Unassembled WGS sequence"/>
</dbReference>
<proteinExistence type="predicted"/>
<organism evidence="1 2">
    <name type="scientific">Halobium salinum</name>
    <dbReference type="NCBI Taxonomy" id="1364940"/>
    <lineage>
        <taxon>Archaea</taxon>
        <taxon>Methanobacteriati</taxon>
        <taxon>Methanobacteriota</taxon>
        <taxon>Stenosarchaea group</taxon>
        <taxon>Halobacteria</taxon>
        <taxon>Halobacteriales</taxon>
        <taxon>Haloferacaceae</taxon>
        <taxon>Halobium</taxon>
    </lineage>
</organism>
<sequence>MDHRTVGDDIAEAISELEAAIENDGYDELMARDQAYLHEALHYLTLVQRGPEPGADEAEA</sequence>
<dbReference type="EMBL" id="JBHSDS010000003">
    <property type="protein sequence ID" value="MFC4357733.1"/>
    <property type="molecule type" value="Genomic_DNA"/>
</dbReference>
<protein>
    <submittedName>
        <fullName evidence="1">Uncharacterized protein</fullName>
    </submittedName>
</protein>